<dbReference type="KEGG" id="hhl:Halha_1090"/>
<dbReference type="InterPro" id="IPR027417">
    <property type="entry name" value="P-loop_NTPase"/>
</dbReference>
<dbReference type="PATRIC" id="fig|748449.3.peg.1046"/>
<dbReference type="Proteomes" id="UP000010880">
    <property type="component" value="Chromosome"/>
</dbReference>
<dbReference type="STRING" id="748449.Halha_1090"/>
<accession>L0K9K2</accession>
<keyword evidence="4 9" id="KW-0067">ATP-binding</keyword>
<evidence type="ECO:0000313" key="13">
    <source>
        <dbReference type="Proteomes" id="UP000010880"/>
    </source>
</evidence>
<evidence type="ECO:0000256" key="1">
    <source>
        <dbReference type="ARBA" id="ARBA00022741"/>
    </source>
</evidence>
<dbReference type="OrthoDB" id="9810135at2"/>
<evidence type="ECO:0000256" key="8">
    <source>
        <dbReference type="ARBA" id="ARBA00048988"/>
    </source>
</evidence>
<evidence type="ECO:0000313" key="12">
    <source>
        <dbReference type="EMBL" id="AGB41044.1"/>
    </source>
</evidence>
<evidence type="ECO:0000259" key="11">
    <source>
        <dbReference type="PROSITE" id="PS51217"/>
    </source>
</evidence>
<dbReference type="HOGENOM" id="CLU_009386_0_0_9"/>
<organism evidence="12 13">
    <name type="scientific">Halobacteroides halobius (strain ATCC 35273 / DSM 5150 / MD-1)</name>
    <dbReference type="NCBI Taxonomy" id="748449"/>
    <lineage>
        <taxon>Bacteria</taxon>
        <taxon>Bacillati</taxon>
        <taxon>Bacillota</taxon>
        <taxon>Clostridia</taxon>
        <taxon>Halanaerobiales</taxon>
        <taxon>Halobacteroidaceae</taxon>
        <taxon>Halobacteroides</taxon>
    </lineage>
</organism>
<dbReference type="PROSITE" id="PS51217">
    <property type="entry name" value="UVRD_HELICASE_CTER"/>
    <property type="match status" value="1"/>
</dbReference>
<keyword evidence="5" id="KW-0413">Isomerase</keyword>
<dbReference type="PANTHER" id="PTHR11070">
    <property type="entry name" value="UVRD / RECB / PCRA DNA HELICASE FAMILY MEMBER"/>
    <property type="match status" value="1"/>
</dbReference>
<dbReference type="Pfam" id="PF13361">
    <property type="entry name" value="UvrD_C"/>
    <property type="match status" value="1"/>
</dbReference>
<evidence type="ECO:0000256" key="2">
    <source>
        <dbReference type="ARBA" id="ARBA00022801"/>
    </source>
</evidence>
<comment type="catalytic activity">
    <reaction evidence="8">
        <text>ATP + H2O = ADP + phosphate + H(+)</text>
        <dbReference type="Rhea" id="RHEA:13065"/>
        <dbReference type="ChEBI" id="CHEBI:15377"/>
        <dbReference type="ChEBI" id="CHEBI:15378"/>
        <dbReference type="ChEBI" id="CHEBI:30616"/>
        <dbReference type="ChEBI" id="CHEBI:43474"/>
        <dbReference type="ChEBI" id="CHEBI:456216"/>
        <dbReference type="EC" id="5.6.2.4"/>
    </reaction>
</comment>
<keyword evidence="12" id="KW-0269">Exonuclease</keyword>
<dbReference type="SUPFAM" id="SSF52540">
    <property type="entry name" value="P-loop containing nucleoside triphosphate hydrolases"/>
    <property type="match status" value="1"/>
</dbReference>
<evidence type="ECO:0000256" key="5">
    <source>
        <dbReference type="ARBA" id="ARBA00023235"/>
    </source>
</evidence>
<dbReference type="RefSeq" id="WP_015326769.1">
    <property type="nucleotide sequence ID" value="NC_019978.1"/>
</dbReference>
<dbReference type="GO" id="GO:0005829">
    <property type="term" value="C:cytosol"/>
    <property type="evidence" value="ECO:0007669"/>
    <property type="project" value="TreeGrafter"/>
</dbReference>
<dbReference type="PANTHER" id="PTHR11070:SF67">
    <property type="entry name" value="DNA 3'-5' HELICASE"/>
    <property type="match status" value="1"/>
</dbReference>
<name>L0K9K2_HALHC</name>
<keyword evidence="13" id="KW-1185">Reference proteome</keyword>
<feature type="binding site" evidence="9">
    <location>
        <begin position="7"/>
        <end position="14"/>
    </location>
    <ligand>
        <name>ATP</name>
        <dbReference type="ChEBI" id="CHEBI:30616"/>
    </ligand>
</feature>
<dbReference type="Pfam" id="PF00580">
    <property type="entry name" value="UvrD-helicase"/>
    <property type="match status" value="1"/>
</dbReference>
<dbReference type="EMBL" id="CP003359">
    <property type="protein sequence ID" value="AGB41044.1"/>
    <property type="molecule type" value="Genomic_DNA"/>
</dbReference>
<evidence type="ECO:0000256" key="4">
    <source>
        <dbReference type="ARBA" id="ARBA00022840"/>
    </source>
</evidence>
<dbReference type="InterPro" id="IPR014017">
    <property type="entry name" value="DNA_helicase_UvrD-like_C"/>
</dbReference>
<dbReference type="GO" id="GO:0003677">
    <property type="term" value="F:DNA binding"/>
    <property type="evidence" value="ECO:0007669"/>
    <property type="project" value="InterPro"/>
</dbReference>
<dbReference type="Gene3D" id="1.10.3170.10">
    <property type="entry name" value="Recbcd, chain B, domain 2"/>
    <property type="match status" value="1"/>
</dbReference>
<dbReference type="InterPro" id="IPR014016">
    <property type="entry name" value="UvrD-like_ATP-bd"/>
</dbReference>
<dbReference type="AlphaFoldDB" id="L0K9K2"/>
<feature type="domain" description="UvrD-like helicase ATP-binding" evidence="10">
    <location>
        <begin position="1"/>
        <end position="433"/>
    </location>
</feature>
<dbReference type="GO" id="GO:0000725">
    <property type="term" value="P:recombinational repair"/>
    <property type="evidence" value="ECO:0007669"/>
    <property type="project" value="TreeGrafter"/>
</dbReference>
<keyword evidence="12" id="KW-0540">Nuclease</keyword>
<reference evidence="13" key="1">
    <citation type="submission" date="2012-02" db="EMBL/GenBank/DDBJ databases">
        <title>The complete genome of Halobacteroides halobius DSM 5150.</title>
        <authorList>
            <person name="Lucas S."/>
            <person name="Copeland A."/>
            <person name="Lapidus A."/>
            <person name="Glavina del Rio T."/>
            <person name="Dalin E."/>
            <person name="Tice H."/>
            <person name="Bruce D."/>
            <person name="Goodwin L."/>
            <person name="Pitluck S."/>
            <person name="Peters L."/>
            <person name="Mikhailova N."/>
            <person name="Gu W."/>
            <person name="Kyrpides N."/>
            <person name="Mavromatis K."/>
            <person name="Ivanova N."/>
            <person name="Brettin T."/>
            <person name="Detter J.C."/>
            <person name="Han C."/>
            <person name="Larimer F."/>
            <person name="Land M."/>
            <person name="Hauser L."/>
            <person name="Markowitz V."/>
            <person name="Cheng J.-F."/>
            <person name="Hugenholtz P."/>
            <person name="Woyke T."/>
            <person name="Wu D."/>
            <person name="Tindall B."/>
            <person name="Pomrenke H."/>
            <person name="Brambilla E."/>
            <person name="Klenk H.-P."/>
            <person name="Eisen J.A."/>
        </authorList>
    </citation>
    <scope>NUCLEOTIDE SEQUENCE [LARGE SCALE GENOMIC DNA]</scope>
    <source>
        <strain evidence="13">ATCC 35273 / DSM 5150 / MD-1</strain>
    </source>
</reference>
<proteinExistence type="predicted"/>
<dbReference type="PROSITE" id="PS51198">
    <property type="entry name" value="UVRD_HELICASE_ATP_BIND"/>
    <property type="match status" value="1"/>
</dbReference>
<evidence type="ECO:0000256" key="7">
    <source>
        <dbReference type="ARBA" id="ARBA00034808"/>
    </source>
</evidence>
<evidence type="ECO:0000256" key="6">
    <source>
        <dbReference type="ARBA" id="ARBA00034617"/>
    </source>
</evidence>
<dbReference type="InterPro" id="IPR000212">
    <property type="entry name" value="DNA_helicase_UvrD/REP"/>
</dbReference>
<dbReference type="GO" id="GO:0016887">
    <property type="term" value="F:ATP hydrolysis activity"/>
    <property type="evidence" value="ECO:0007669"/>
    <property type="project" value="RHEA"/>
</dbReference>
<dbReference type="Gene3D" id="3.40.50.300">
    <property type="entry name" value="P-loop containing nucleotide triphosphate hydrolases"/>
    <property type="match status" value="3"/>
</dbReference>
<evidence type="ECO:0000259" key="10">
    <source>
        <dbReference type="PROSITE" id="PS51198"/>
    </source>
</evidence>
<gene>
    <name evidence="12" type="ordered locus">Halha_1090</name>
</gene>
<comment type="catalytic activity">
    <reaction evidence="6">
        <text>Couples ATP hydrolysis with the unwinding of duplex DNA by translocating in the 3'-5' direction.</text>
        <dbReference type="EC" id="5.6.2.4"/>
    </reaction>
</comment>
<dbReference type="GO" id="GO:0043138">
    <property type="term" value="F:3'-5' DNA helicase activity"/>
    <property type="evidence" value="ECO:0007669"/>
    <property type="project" value="UniProtKB-EC"/>
</dbReference>
<dbReference type="EC" id="5.6.2.4" evidence="7"/>
<keyword evidence="1 9" id="KW-0547">Nucleotide-binding</keyword>
<dbReference type="GO" id="GO:0004527">
    <property type="term" value="F:exonuclease activity"/>
    <property type="evidence" value="ECO:0007669"/>
    <property type="project" value="UniProtKB-KW"/>
</dbReference>
<evidence type="ECO:0000256" key="9">
    <source>
        <dbReference type="PROSITE-ProRule" id="PRU00560"/>
    </source>
</evidence>
<dbReference type="eggNOG" id="COG1074">
    <property type="taxonomic scope" value="Bacteria"/>
</dbReference>
<keyword evidence="2 9" id="KW-0378">Hydrolase</keyword>
<dbReference type="GO" id="GO:0005524">
    <property type="term" value="F:ATP binding"/>
    <property type="evidence" value="ECO:0007669"/>
    <property type="project" value="UniProtKB-UniRule"/>
</dbReference>
<keyword evidence="3 9" id="KW-0347">Helicase</keyword>
<protein>
    <recommendedName>
        <fullName evidence="7">DNA 3'-5' helicase</fullName>
        <ecNumber evidence="7">5.6.2.4</ecNumber>
    </recommendedName>
</protein>
<sequence length="1027" mass="120808">MINILKASAGTGKTYRLSLEYVAALLNGEDFEEIVVMTFTRKATAEIRERIFEHLADILDQGSASQVFQNLQEVYDSIELDLNQLETVYRKMLHNKDEIKIYTIDSFINSIFKQAIAPYLDIYSYQIVDGEQNKEVIERVFKGLLDNPSDFRLMEQFLLDNVERDIDNYLTLIQRLLKNRWKLLLLEEEERSQRKIGNLVAEFESAVDTLKAIAVEKGNDFSEKYFKKDFRQYLDQEGLTSKKDYIIKNYKQFFKDKFWNGNKTRGKKVASLRQDLEVRYDNFRQQLANYFYNQELIPYERELFKLSQRVFKIYDRVKFKEKLFTHADISNYTYQYLYSEELNLLEGESVSDYFFELLGSEVNNLLIDEFQDTSILQWRILQPLVAECENVIAVGDEKQSIYGWRGGEKELFANLEEILNGDSESLQTSYRSHKEIIDFVNRFFEGIYGNWDYQGVNHLSNKDGGYVEVLYGNQEAKINTDTKAFSKLSEEEQEQLHQLNQTITADLKAEIAETIKENFNNYNELGILARSNNELAEIADQLDKEGIPYILESKDSLIEHQAVKPLYFLLTYLTYNDYLALIKFLRSELVGVNNGLLKYLLQNKSKVIEYLAGRDVELRDTVLTEVLATIRDLKELDFNSLTNYLVEDLGLLQLYQDNASALKNIYYFFAELKKFESLAKFMAYIEENKDSTELKQVGVQNANAVQLMTIHKAKGLSFETEFFYWNPKSYSSRGDNLKIYLDFDEQFEQVEDYLLTNSRYSHLFEYLDLDFQEQEEEKAFVEEINNVYVALTRPVRNLFLYIKAPCRYQRTWATKEWQGKDYEIYEDAILRGTGQELLKDLAQKKTFGELIVNDQGQDQRHIELPNLQEYFQVEEVKELDNSQDLQLNIDKEVKRIKGLAVHYYLEYIKYATVEEREYAQSMVLAKYGNILGPERIKEVITRVERLISSHQDYFSQRWDVYTEYQLMAGDESYRIDRLLVDQQKQEVMIVDYKTGSTQEQEQLDNYAAIVESKLTADYEVSAEFLEV</sequence>
<feature type="domain" description="UvrD-like helicase C-terminal" evidence="11">
    <location>
        <begin position="466"/>
        <end position="715"/>
    </location>
</feature>
<evidence type="ECO:0000256" key="3">
    <source>
        <dbReference type="ARBA" id="ARBA00022806"/>
    </source>
</evidence>